<comment type="caution">
    <text evidence="2">The sequence shown here is derived from an EMBL/GenBank/DDBJ whole genome shotgun (WGS) entry which is preliminary data.</text>
</comment>
<feature type="region of interest" description="Disordered" evidence="1">
    <location>
        <begin position="1"/>
        <end position="98"/>
    </location>
</feature>
<gene>
    <name evidence="2" type="ORF">SI65_04216</name>
</gene>
<feature type="compositionally biased region" description="Low complexity" evidence="1">
    <location>
        <begin position="66"/>
        <end position="76"/>
    </location>
</feature>
<feature type="compositionally biased region" description="Low complexity" evidence="1">
    <location>
        <begin position="35"/>
        <end position="48"/>
    </location>
</feature>
<dbReference type="EMBL" id="JXNT01000003">
    <property type="protein sequence ID" value="ODM21163.1"/>
    <property type="molecule type" value="Genomic_DNA"/>
</dbReference>
<dbReference type="VEuPathDB" id="FungiDB:SI65_04216"/>
<feature type="compositionally biased region" description="Polar residues" evidence="1">
    <location>
        <begin position="1"/>
        <end position="30"/>
    </location>
</feature>
<evidence type="ECO:0000256" key="1">
    <source>
        <dbReference type="SAM" id="MobiDB-lite"/>
    </source>
</evidence>
<accession>A0A1E3BJK3</accession>
<keyword evidence="3" id="KW-1185">Reference proteome</keyword>
<dbReference type="OrthoDB" id="5089392at2759"/>
<organism evidence="2 3">
    <name type="scientific">Aspergillus cristatus</name>
    <name type="common">Chinese Fuzhuan brick tea-fermentation fungus</name>
    <name type="synonym">Eurotium cristatum</name>
    <dbReference type="NCBI Taxonomy" id="573508"/>
    <lineage>
        <taxon>Eukaryota</taxon>
        <taxon>Fungi</taxon>
        <taxon>Dikarya</taxon>
        <taxon>Ascomycota</taxon>
        <taxon>Pezizomycotina</taxon>
        <taxon>Eurotiomycetes</taxon>
        <taxon>Eurotiomycetidae</taxon>
        <taxon>Eurotiales</taxon>
        <taxon>Aspergillaceae</taxon>
        <taxon>Aspergillus</taxon>
        <taxon>Aspergillus subgen. Aspergillus</taxon>
    </lineage>
</organism>
<name>A0A1E3BJK3_ASPCR</name>
<reference evidence="2 3" key="1">
    <citation type="journal article" date="2016" name="BMC Genomics">
        <title>Comparative genomic and transcriptomic analyses of the Fuzhuan brick tea-fermentation fungus Aspergillus cristatus.</title>
        <authorList>
            <person name="Ge Y."/>
            <person name="Wang Y."/>
            <person name="Liu Y."/>
            <person name="Tan Y."/>
            <person name="Ren X."/>
            <person name="Zhang X."/>
            <person name="Hyde K.D."/>
            <person name="Liu Y."/>
            <person name="Liu Z."/>
        </authorList>
    </citation>
    <scope>NUCLEOTIDE SEQUENCE [LARGE SCALE GENOMIC DNA]</scope>
    <source>
        <strain evidence="2 3">GZAAS20.1005</strain>
    </source>
</reference>
<evidence type="ECO:0000313" key="3">
    <source>
        <dbReference type="Proteomes" id="UP000094569"/>
    </source>
</evidence>
<protein>
    <submittedName>
        <fullName evidence="2">Uncharacterized protein</fullName>
    </submittedName>
</protein>
<proteinExistence type="predicted"/>
<dbReference type="AlphaFoldDB" id="A0A1E3BJK3"/>
<feature type="compositionally biased region" description="Polar residues" evidence="1">
    <location>
        <begin position="54"/>
        <end position="64"/>
    </location>
</feature>
<sequence length="140" mass="15950">MQKQTQSSKQYNNTERGLYLSSASINTNQKHSSRPKSPTPSNISTSTTLVNLPRMTQRSASPVQMSPRSSFSSLSRSDSHSRKHVRHSRKTSDDYRRYNGTVNHYGRHSNDWLFGGFSLRDTVRGGVERLRHHNHHGNEG</sequence>
<dbReference type="Proteomes" id="UP000094569">
    <property type="component" value="Unassembled WGS sequence"/>
</dbReference>
<evidence type="ECO:0000313" key="2">
    <source>
        <dbReference type="EMBL" id="ODM21163.1"/>
    </source>
</evidence>